<sequence length="117" mass="13409">MESPLDEEYGIPDTGSAPVDEARKAQPKSKGLRDRFVSLEVQQITLNSAYKQEERREVCRKIANWWKRFGRDTPELTKFAIRVLGLALHLGEKGIGAHLSRFIQRKEIDLNIKSSML</sequence>
<feature type="region of interest" description="Disordered" evidence="1">
    <location>
        <begin position="1"/>
        <end position="30"/>
    </location>
</feature>
<comment type="caution">
    <text evidence="2">The sequence shown here is derived from an EMBL/GenBank/DDBJ whole genome shotgun (WGS) entry which is preliminary data.</text>
</comment>
<proteinExistence type="predicted"/>
<protein>
    <submittedName>
        <fullName evidence="2">Uncharacterized protein</fullName>
    </submittedName>
</protein>
<dbReference type="EMBL" id="JAJFAZ020000005">
    <property type="protein sequence ID" value="KAI5327574.1"/>
    <property type="molecule type" value="Genomic_DNA"/>
</dbReference>
<name>A0AAD4VNI0_PRUDU</name>
<keyword evidence="3" id="KW-1185">Reference proteome</keyword>
<gene>
    <name evidence="2" type="ORF">L3X38_026970</name>
</gene>
<evidence type="ECO:0000313" key="2">
    <source>
        <dbReference type="EMBL" id="KAI5327574.1"/>
    </source>
</evidence>
<dbReference type="AlphaFoldDB" id="A0AAD4VNI0"/>
<accession>A0AAD4VNI0</accession>
<feature type="compositionally biased region" description="Acidic residues" evidence="1">
    <location>
        <begin position="1"/>
        <end position="10"/>
    </location>
</feature>
<evidence type="ECO:0000313" key="3">
    <source>
        <dbReference type="Proteomes" id="UP001054821"/>
    </source>
</evidence>
<dbReference type="Proteomes" id="UP001054821">
    <property type="component" value="Chromosome 5"/>
</dbReference>
<evidence type="ECO:0000256" key="1">
    <source>
        <dbReference type="SAM" id="MobiDB-lite"/>
    </source>
</evidence>
<organism evidence="2 3">
    <name type="scientific">Prunus dulcis</name>
    <name type="common">Almond</name>
    <name type="synonym">Amygdalus dulcis</name>
    <dbReference type="NCBI Taxonomy" id="3755"/>
    <lineage>
        <taxon>Eukaryota</taxon>
        <taxon>Viridiplantae</taxon>
        <taxon>Streptophyta</taxon>
        <taxon>Embryophyta</taxon>
        <taxon>Tracheophyta</taxon>
        <taxon>Spermatophyta</taxon>
        <taxon>Magnoliopsida</taxon>
        <taxon>eudicotyledons</taxon>
        <taxon>Gunneridae</taxon>
        <taxon>Pentapetalae</taxon>
        <taxon>rosids</taxon>
        <taxon>fabids</taxon>
        <taxon>Rosales</taxon>
        <taxon>Rosaceae</taxon>
        <taxon>Amygdaloideae</taxon>
        <taxon>Amygdaleae</taxon>
        <taxon>Prunus</taxon>
    </lineage>
</organism>
<reference evidence="2 3" key="1">
    <citation type="journal article" date="2022" name="G3 (Bethesda)">
        <title>Whole-genome sequence and methylome profiling of the almond [Prunus dulcis (Mill.) D.A. Webb] cultivar 'Nonpareil'.</title>
        <authorList>
            <person name="D'Amico-Willman K.M."/>
            <person name="Ouma W.Z."/>
            <person name="Meulia T."/>
            <person name="Sideli G.M."/>
            <person name="Gradziel T.M."/>
            <person name="Fresnedo-Ramirez J."/>
        </authorList>
    </citation>
    <scope>NUCLEOTIDE SEQUENCE [LARGE SCALE GENOMIC DNA]</scope>
    <source>
        <strain evidence="2">Clone GOH B32 T37-40</strain>
    </source>
</reference>